<accession>A0AAN4Z006</accession>
<feature type="non-terminal residue" evidence="1">
    <location>
        <position position="1"/>
    </location>
</feature>
<dbReference type="AlphaFoldDB" id="A0AAN4Z006"/>
<gene>
    <name evidence="1" type="ORF">PMAYCL1PPCAC_00176</name>
</gene>
<protein>
    <submittedName>
        <fullName evidence="1">Uncharacterized protein</fullName>
    </submittedName>
</protein>
<name>A0AAN4Z006_9BILA</name>
<evidence type="ECO:0000313" key="2">
    <source>
        <dbReference type="Proteomes" id="UP001328107"/>
    </source>
</evidence>
<dbReference type="Proteomes" id="UP001328107">
    <property type="component" value="Unassembled WGS sequence"/>
</dbReference>
<reference evidence="2" key="1">
    <citation type="submission" date="2022-10" db="EMBL/GenBank/DDBJ databases">
        <title>Genome assembly of Pristionchus species.</title>
        <authorList>
            <person name="Yoshida K."/>
            <person name="Sommer R.J."/>
        </authorList>
    </citation>
    <scope>NUCLEOTIDE SEQUENCE [LARGE SCALE GENOMIC DNA]</scope>
    <source>
        <strain evidence="2">RS5460</strain>
    </source>
</reference>
<evidence type="ECO:0000313" key="1">
    <source>
        <dbReference type="EMBL" id="GMR29981.1"/>
    </source>
</evidence>
<sequence length="78" mass="8429">GNTHDFRIEGVLAVRSWRTLSEGYGRALVAAHGLRVDGGLTMRSRRALGKGNGQSLVASTQGTRCVRELLRITHESAP</sequence>
<proteinExistence type="predicted"/>
<keyword evidence="2" id="KW-1185">Reference proteome</keyword>
<comment type="caution">
    <text evidence="1">The sequence shown here is derived from an EMBL/GenBank/DDBJ whole genome shotgun (WGS) entry which is preliminary data.</text>
</comment>
<organism evidence="1 2">
    <name type="scientific">Pristionchus mayeri</name>
    <dbReference type="NCBI Taxonomy" id="1317129"/>
    <lineage>
        <taxon>Eukaryota</taxon>
        <taxon>Metazoa</taxon>
        <taxon>Ecdysozoa</taxon>
        <taxon>Nematoda</taxon>
        <taxon>Chromadorea</taxon>
        <taxon>Rhabditida</taxon>
        <taxon>Rhabditina</taxon>
        <taxon>Diplogasteromorpha</taxon>
        <taxon>Diplogasteroidea</taxon>
        <taxon>Neodiplogasteridae</taxon>
        <taxon>Pristionchus</taxon>
    </lineage>
</organism>
<dbReference type="EMBL" id="BTRK01000001">
    <property type="protein sequence ID" value="GMR29981.1"/>
    <property type="molecule type" value="Genomic_DNA"/>
</dbReference>